<dbReference type="EMBL" id="KZ987879">
    <property type="protein sequence ID" value="RKP14139.1"/>
    <property type="molecule type" value="Genomic_DNA"/>
</dbReference>
<evidence type="ECO:0000256" key="11">
    <source>
        <dbReference type="PIRSR" id="PIRSR000439-1"/>
    </source>
</evidence>
<dbReference type="AlphaFoldDB" id="A0A4V1IYD1"/>
<dbReference type="PANTHER" id="PTHR10408">
    <property type="entry name" value="STEROL O-ACYLTRANSFERASE"/>
    <property type="match status" value="1"/>
</dbReference>
<evidence type="ECO:0000256" key="5">
    <source>
        <dbReference type="ARBA" id="ARBA00022824"/>
    </source>
</evidence>
<dbReference type="PIRSF" id="PIRSF000439">
    <property type="entry name" value="Oat_ACAT_DAG_ARE"/>
    <property type="match status" value="1"/>
</dbReference>
<sequence>MHEHGSVLDTSLFYLSTTQLGDLFFWDACMILGMTPIVVWCQACSLDWIPAGPLDWGTRLLFELSFTAVGLHWTRASTWPWVQRIFFSLHTMVLAMKIHSYGARNATFREKAAELNDLEEEERTLASHSFRGPHETERLQEVSVHRSDWTRNCDFHLIQKNACVCSSRLLSPLPCSSIEVNRSSPPPSPFSSDTEDLSSKGTSRHTPSADLCPGTVAYPDNLTVANWVDYVLIPSLVYEIHFPRTDRIRPWYVFEKALATFGSMFLMYVTMEQSLIPSVKYAATTSLLYALPHLMFPFLITFLLGFFIVFECVCNGFAELTRFADRRFYDDWWNSSTWDEFARKWNRPVHLFLLRHVYFPLRHGLGLPKAQANFYTFLFSALAHELAVWIMAGRLRMFFFAMQMLQIPLVYYSQRVKEHVKAWGNGIFWVSMMLGPSMMTFVYTRDHYLEQAALASESG</sequence>
<dbReference type="GO" id="GO:0005789">
    <property type="term" value="C:endoplasmic reticulum membrane"/>
    <property type="evidence" value="ECO:0007669"/>
    <property type="project" value="UniProtKB-SubCell"/>
</dbReference>
<feature type="region of interest" description="Disordered" evidence="12">
    <location>
        <begin position="181"/>
        <end position="208"/>
    </location>
</feature>
<gene>
    <name evidence="14" type="ORF">BJ684DRAFT_22613</name>
</gene>
<keyword evidence="4 13" id="KW-0812">Transmembrane</keyword>
<feature type="transmembrane region" description="Helical" evidence="13">
    <location>
        <begin position="23"/>
        <end position="41"/>
    </location>
</feature>
<dbReference type="GO" id="GO:0008204">
    <property type="term" value="P:ergosterol metabolic process"/>
    <property type="evidence" value="ECO:0007669"/>
    <property type="project" value="TreeGrafter"/>
</dbReference>
<comment type="similarity">
    <text evidence="2 10">Belongs to the membrane-bound acyltransferase family. Sterol o-acyltransferase subfamily.</text>
</comment>
<keyword evidence="7 10" id="KW-0472">Membrane</keyword>
<dbReference type="Proteomes" id="UP000267251">
    <property type="component" value="Unassembled WGS sequence"/>
</dbReference>
<evidence type="ECO:0000256" key="1">
    <source>
        <dbReference type="ARBA" id="ARBA00004477"/>
    </source>
</evidence>
<proteinExistence type="inferred from homology"/>
<dbReference type="OrthoDB" id="10039049at2759"/>
<feature type="transmembrane region" description="Helical" evidence="13">
    <location>
        <begin position="426"/>
        <end position="444"/>
    </location>
</feature>
<dbReference type="GO" id="GO:0034737">
    <property type="term" value="F:ergosterol O-acyltransferase activity"/>
    <property type="evidence" value="ECO:0007669"/>
    <property type="project" value="TreeGrafter"/>
</dbReference>
<feature type="transmembrane region" description="Helical" evidence="13">
    <location>
        <begin position="251"/>
        <end position="271"/>
    </location>
</feature>
<keyword evidence="3 10" id="KW-0808">Transferase</keyword>
<evidence type="ECO:0000256" key="2">
    <source>
        <dbReference type="ARBA" id="ARBA00009010"/>
    </source>
</evidence>
<evidence type="ECO:0000256" key="7">
    <source>
        <dbReference type="ARBA" id="ARBA00023136"/>
    </source>
</evidence>
<protein>
    <recommendedName>
        <fullName evidence="10">O-acyltransferase</fullName>
    </recommendedName>
</protein>
<evidence type="ECO:0000256" key="3">
    <source>
        <dbReference type="ARBA" id="ARBA00022679"/>
    </source>
</evidence>
<keyword evidence="15" id="KW-1185">Reference proteome</keyword>
<comment type="function">
    <text evidence="9">Sterol O-acyltransferase that catalyzes the formation of stery esters.</text>
</comment>
<evidence type="ECO:0000256" key="12">
    <source>
        <dbReference type="SAM" id="MobiDB-lite"/>
    </source>
</evidence>
<feature type="active site" evidence="11">
    <location>
        <position position="384"/>
    </location>
</feature>
<evidence type="ECO:0000256" key="13">
    <source>
        <dbReference type="SAM" id="Phobius"/>
    </source>
</evidence>
<evidence type="ECO:0000313" key="15">
    <source>
        <dbReference type="Proteomes" id="UP000267251"/>
    </source>
</evidence>
<feature type="transmembrane region" description="Helical" evidence="13">
    <location>
        <begin position="294"/>
        <end position="318"/>
    </location>
</feature>
<comment type="subcellular location">
    <subcellularLocation>
        <location evidence="1 10">Endoplasmic reticulum membrane</location>
        <topology evidence="1 10">Multi-pass membrane protein</topology>
    </subcellularLocation>
</comment>
<keyword evidence="6 13" id="KW-1133">Transmembrane helix</keyword>
<organism evidence="14 15">
    <name type="scientific">Piptocephalis cylindrospora</name>
    <dbReference type="NCBI Taxonomy" id="1907219"/>
    <lineage>
        <taxon>Eukaryota</taxon>
        <taxon>Fungi</taxon>
        <taxon>Fungi incertae sedis</taxon>
        <taxon>Zoopagomycota</taxon>
        <taxon>Zoopagomycotina</taxon>
        <taxon>Zoopagomycetes</taxon>
        <taxon>Zoopagales</taxon>
        <taxon>Piptocephalidaceae</taxon>
        <taxon>Piptocephalis</taxon>
    </lineage>
</organism>
<reference evidence="15" key="1">
    <citation type="journal article" date="2018" name="Nat. Microbiol.">
        <title>Leveraging single-cell genomics to expand the fungal tree of life.</title>
        <authorList>
            <person name="Ahrendt S.R."/>
            <person name="Quandt C.A."/>
            <person name="Ciobanu D."/>
            <person name="Clum A."/>
            <person name="Salamov A."/>
            <person name="Andreopoulos B."/>
            <person name="Cheng J.F."/>
            <person name="Woyke T."/>
            <person name="Pelin A."/>
            <person name="Henrissat B."/>
            <person name="Reynolds N.K."/>
            <person name="Benny G.L."/>
            <person name="Smith M.E."/>
            <person name="James T.Y."/>
            <person name="Grigoriev I.V."/>
        </authorList>
    </citation>
    <scope>NUCLEOTIDE SEQUENCE [LARGE SCALE GENOMIC DNA]</scope>
</reference>
<dbReference type="PANTHER" id="PTHR10408:SF9">
    <property type="entry name" value="STEROL O-ACYLTRANSFERASE 2-RELATED"/>
    <property type="match status" value="1"/>
</dbReference>
<dbReference type="InterPro" id="IPR014371">
    <property type="entry name" value="Oat_ACAT_DAG_ARE"/>
</dbReference>
<evidence type="ECO:0000256" key="4">
    <source>
        <dbReference type="ARBA" id="ARBA00022692"/>
    </source>
</evidence>
<evidence type="ECO:0000256" key="10">
    <source>
        <dbReference type="PIRNR" id="PIRNR000439"/>
    </source>
</evidence>
<evidence type="ECO:0000256" key="8">
    <source>
        <dbReference type="ARBA" id="ARBA00023315"/>
    </source>
</evidence>
<name>A0A4V1IYD1_9FUNG</name>
<evidence type="ECO:0000256" key="6">
    <source>
        <dbReference type="ARBA" id="ARBA00022989"/>
    </source>
</evidence>
<accession>A0A4V1IYD1</accession>
<keyword evidence="5 10" id="KW-0256">Endoplasmic reticulum</keyword>
<evidence type="ECO:0000256" key="9">
    <source>
        <dbReference type="ARBA" id="ARBA00023568"/>
    </source>
</evidence>
<dbReference type="Pfam" id="PF03062">
    <property type="entry name" value="MBOAT"/>
    <property type="match status" value="1"/>
</dbReference>
<evidence type="ECO:0000313" key="14">
    <source>
        <dbReference type="EMBL" id="RKP14139.1"/>
    </source>
</evidence>
<keyword evidence="8 10" id="KW-0012">Acyltransferase</keyword>
<dbReference type="InterPro" id="IPR004299">
    <property type="entry name" value="MBOAT_fam"/>
</dbReference>